<evidence type="ECO:0000256" key="1">
    <source>
        <dbReference type="ARBA" id="ARBA00004651"/>
    </source>
</evidence>
<feature type="transmembrane region" description="Helical" evidence="7">
    <location>
        <begin position="250"/>
        <end position="271"/>
    </location>
</feature>
<evidence type="ECO:0000256" key="3">
    <source>
        <dbReference type="ARBA" id="ARBA00022475"/>
    </source>
</evidence>
<dbReference type="AlphaFoldDB" id="A0A2G3DZX9"/>
<dbReference type="NCBIfam" id="NF011775">
    <property type="entry name" value="PRK15238.1"/>
    <property type="match status" value="1"/>
</dbReference>
<dbReference type="EMBL" id="PDYF01000002">
    <property type="protein sequence ID" value="PHU36586.1"/>
    <property type="molecule type" value="Genomic_DNA"/>
</dbReference>
<evidence type="ECO:0000256" key="6">
    <source>
        <dbReference type="ARBA" id="ARBA00023136"/>
    </source>
</evidence>
<feature type="transmembrane region" description="Helical" evidence="7">
    <location>
        <begin position="206"/>
        <end position="229"/>
    </location>
</feature>
<name>A0A2G3DZX9_9FIRM</name>
<keyword evidence="6 7" id="KW-0472">Membrane</keyword>
<feature type="transmembrane region" description="Helical" evidence="7">
    <location>
        <begin position="370"/>
        <end position="389"/>
    </location>
</feature>
<dbReference type="GO" id="GO:0005886">
    <property type="term" value="C:plasma membrane"/>
    <property type="evidence" value="ECO:0007669"/>
    <property type="project" value="UniProtKB-SubCell"/>
</dbReference>
<reference evidence="8 9" key="1">
    <citation type="submission" date="2017-10" db="EMBL/GenBank/DDBJ databases">
        <title>Resolving the taxonomy of Roseburia spp., Eubacterium rectale and Agathobacter spp. through phylogenomic analysis.</title>
        <authorList>
            <person name="Sheridan P.O."/>
            <person name="Walker A.W."/>
            <person name="Duncan S.H."/>
            <person name="Scott K.P."/>
            <person name="Toole P.W.O."/>
            <person name="Luis P."/>
            <person name="Flint H.J."/>
        </authorList>
    </citation>
    <scope>NUCLEOTIDE SEQUENCE [LARGE SCALE GENOMIC DNA]</scope>
    <source>
        <strain evidence="8 9">JK626</strain>
    </source>
</reference>
<evidence type="ECO:0000256" key="5">
    <source>
        <dbReference type="ARBA" id="ARBA00022989"/>
    </source>
</evidence>
<keyword evidence="5 7" id="KW-1133">Transmembrane helix</keyword>
<protein>
    <submittedName>
        <fullName evidence="8">Glutamate/gamma-aminobutyrate family transporter YjeM</fullName>
    </submittedName>
</protein>
<feature type="transmembrane region" description="Helical" evidence="7">
    <location>
        <begin position="440"/>
        <end position="460"/>
    </location>
</feature>
<accession>A0A2G3DZX9</accession>
<evidence type="ECO:0000256" key="4">
    <source>
        <dbReference type="ARBA" id="ARBA00022692"/>
    </source>
</evidence>
<dbReference type="RefSeq" id="WP_099391044.1">
    <property type="nucleotide sequence ID" value="NZ_PDYF01000002.1"/>
</dbReference>
<feature type="transmembrane region" description="Helical" evidence="7">
    <location>
        <begin position="128"/>
        <end position="149"/>
    </location>
</feature>
<proteinExistence type="predicted"/>
<keyword evidence="4 7" id="KW-0812">Transmembrane</keyword>
<feature type="transmembrane region" description="Helical" evidence="7">
    <location>
        <begin position="395"/>
        <end position="419"/>
    </location>
</feature>
<dbReference type="Gene3D" id="1.20.1740.10">
    <property type="entry name" value="Amino acid/polyamine transporter I"/>
    <property type="match status" value="1"/>
</dbReference>
<evidence type="ECO:0000256" key="7">
    <source>
        <dbReference type="SAM" id="Phobius"/>
    </source>
</evidence>
<dbReference type="PIRSF" id="PIRSF006060">
    <property type="entry name" value="AA_transporter"/>
    <property type="match status" value="1"/>
</dbReference>
<comment type="subcellular location">
    <subcellularLocation>
        <location evidence="1">Cell membrane</location>
        <topology evidence="1">Multi-pass membrane protein</topology>
    </subcellularLocation>
</comment>
<sequence length="519" mass="56694">MKEKKLGLMSLILMIFTSVYGFNNIPRSYYLMGYAAIPWFVIAGILFFIPFAFMVAEFGSAFRNETGGMYSWMCKSVGPKYAFIGTFMWYTSYVLWMVNVSSGIWVPVSNVIFGKDTTATWSLFGSHFLSGSRLLGIMAVIFFIVITYFDSKGIDKISTVTSVGGTAVLTINIMVVIGSIIMIIARGGQLQQPFAGFESLKTPLNAAYQGSPIAILSFIVYALFAYGGIEAVGGLVDKTENPKKNFPKGIVIAALVIVVGYATLIMLVGSFTNYKQILGNDEITLGNVSYVIMSNFAAEIGKAFGATPATQLALAHGFARVYACIMLLALMGAMFTLVYSPLKQIIDGTPKELWPGKMGETAEGGMPKNAMWIQCTIVSVMILLISFGGDTMQQFFLILTAMVNVGMTVPYMFISFAFPKFKKMKDVDRSFVVFKSQASANIWGYVVTLTLLFANAFAIIQPALDGDVKTTFWSLSGPVIFGFAAWVIYTRYEKRLLAQGDGVSGSSEEVSEEPVAQTE</sequence>
<feature type="transmembrane region" description="Helical" evidence="7">
    <location>
        <begin position="81"/>
        <end position="108"/>
    </location>
</feature>
<dbReference type="PANTHER" id="PTHR42770:SF15">
    <property type="entry name" value="GLUTAMATE_GAMMA-AMINOBUTYRATE ANTIPORTER-RELATED"/>
    <property type="match status" value="1"/>
</dbReference>
<reference evidence="8 9" key="2">
    <citation type="submission" date="2017-10" db="EMBL/GenBank/DDBJ databases">
        <authorList>
            <person name="Banno H."/>
            <person name="Chua N.-H."/>
        </authorList>
    </citation>
    <scope>NUCLEOTIDE SEQUENCE [LARGE SCALE GENOMIC DNA]</scope>
    <source>
        <strain evidence="8 9">JK626</strain>
    </source>
</reference>
<keyword evidence="3" id="KW-1003">Cell membrane</keyword>
<evidence type="ECO:0000256" key="2">
    <source>
        <dbReference type="ARBA" id="ARBA00022448"/>
    </source>
</evidence>
<dbReference type="Proteomes" id="UP000225889">
    <property type="component" value="Unassembled WGS sequence"/>
</dbReference>
<dbReference type="GO" id="GO:0022857">
    <property type="term" value="F:transmembrane transporter activity"/>
    <property type="evidence" value="ECO:0007669"/>
    <property type="project" value="InterPro"/>
</dbReference>
<dbReference type="InterPro" id="IPR050367">
    <property type="entry name" value="APC_superfamily"/>
</dbReference>
<dbReference type="PANTHER" id="PTHR42770">
    <property type="entry name" value="AMINO ACID TRANSPORTER-RELATED"/>
    <property type="match status" value="1"/>
</dbReference>
<feature type="transmembrane region" description="Helical" evidence="7">
    <location>
        <begin position="472"/>
        <end position="489"/>
    </location>
</feature>
<gene>
    <name evidence="8" type="ORF">CSX01_00510</name>
</gene>
<dbReference type="InterPro" id="IPR002293">
    <property type="entry name" value="AA/rel_permease1"/>
</dbReference>
<feature type="transmembrane region" description="Helical" evidence="7">
    <location>
        <begin position="319"/>
        <end position="339"/>
    </location>
</feature>
<feature type="transmembrane region" description="Helical" evidence="7">
    <location>
        <begin position="161"/>
        <end position="186"/>
    </location>
</feature>
<organism evidence="8 9">
    <name type="scientific">Pseudobutyrivibrio ruminis</name>
    <dbReference type="NCBI Taxonomy" id="46206"/>
    <lineage>
        <taxon>Bacteria</taxon>
        <taxon>Bacillati</taxon>
        <taxon>Bacillota</taxon>
        <taxon>Clostridia</taxon>
        <taxon>Lachnospirales</taxon>
        <taxon>Lachnospiraceae</taxon>
        <taxon>Pseudobutyrivibrio</taxon>
    </lineage>
</organism>
<keyword evidence="2" id="KW-0813">Transport</keyword>
<dbReference type="Pfam" id="PF13520">
    <property type="entry name" value="AA_permease_2"/>
    <property type="match status" value="1"/>
</dbReference>
<feature type="transmembrane region" description="Helical" evidence="7">
    <location>
        <begin position="37"/>
        <end position="60"/>
    </location>
</feature>
<evidence type="ECO:0000313" key="8">
    <source>
        <dbReference type="EMBL" id="PHU36586.1"/>
    </source>
</evidence>
<comment type="caution">
    <text evidence="8">The sequence shown here is derived from an EMBL/GenBank/DDBJ whole genome shotgun (WGS) entry which is preliminary data.</text>
</comment>
<evidence type="ECO:0000313" key="9">
    <source>
        <dbReference type="Proteomes" id="UP000225889"/>
    </source>
</evidence>